<dbReference type="OrthoDB" id="9813917at2"/>
<dbReference type="SUPFAM" id="SSF55729">
    <property type="entry name" value="Acyl-CoA N-acyltransferases (Nat)"/>
    <property type="match status" value="1"/>
</dbReference>
<accession>A0A2T3JM70</accession>
<gene>
    <name evidence="2" type="ORF">C9J12_05145</name>
</gene>
<organism evidence="2 3">
    <name type="scientific">Photobacterium frigidiphilum</name>
    <dbReference type="NCBI Taxonomy" id="264736"/>
    <lineage>
        <taxon>Bacteria</taxon>
        <taxon>Pseudomonadati</taxon>
        <taxon>Pseudomonadota</taxon>
        <taxon>Gammaproteobacteria</taxon>
        <taxon>Vibrionales</taxon>
        <taxon>Vibrionaceae</taxon>
        <taxon>Photobacterium</taxon>
    </lineage>
</organism>
<sequence length="150" mass="17064">MIQFKQISAKLAPMELLLEADPSETCIKKYLDGSDCFAAFDGDVIVSICATKPLNESTSEIYNVATEPEYQKKGIGSKLLQFVLKELSTIGYSKVELGTGTFGYQLSFYQRYGFRVDSILQDFFLDNYDEPIFENGIQHKDMLRLVCRLR</sequence>
<proteinExistence type="predicted"/>
<dbReference type="AlphaFoldDB" id="A0A2T3JM70"/>
<dbReference type="Pfam" id="PF13508">
    <property type="entry name" value="Acetyltransf_7"/>
    <property type="match status" value="1"/>
</dbReference>
<dbReference type="Gene3D" id="3.40.630.30">
    <property type="match status" value="1"/>
</dbReference>
<dbReference type="Proteomes" id="UP000240987">
    <property type="component" value="Unassembled WGS sequence"/>
</dbReference>
<dbReference type="EMBL" id="PYMJ01000004">
    <property type="protein sequence ID" value="PSU50129.1"/>
    <property type="molecule type" value="Genomic_DNA"/>
</dbReference>
<keyword evidence="2" id="KW-0808">Transferase</keyword>
<dbReference type="InterPro" id="IPR016181">
    <property type="entry name" value="Acyl_CoA_acyltransferase"/>
</dbReference>
<evidence type="ECO:0000313" key="2">
    <source>
        <dbReference type="EMBL" id="PSU50129.1"/>
    </source>
</evidence>
<dbReference type="GO" id="GO:0016747">
    <property type="term" value="F:acyltransferase activity, transferring groups other than amino-acyl groups"/>
    <property type="evidence" value="ECO:0007669"/>
    <property type="project" value="InterPro"/>
</dbReference>
<feature type="domain" description="N-acetyltransferase" evidence="1">
    <location>
        <begin position="1"/>
        <end position="135"/>
    </location>
</feature>
<dbReference type="PROSITE" id="PS51186">
    <property type="entry name" value="GNAT"/>
    <property type="match status" value="1"/>
</dbReference>
<evidence type="ECO:0000313" key="3">
    <source>
        <dbReference type="Proteomes" id="UP000240987"/>
    </source>
</evidence>
<protein>
    <submittedName>
        <fullName evidence="2">GNAT family N-acetyltransferase</fullName>
    </submittedName>
</protein>
<comment type="caution">
    <text evidence="2">The sequence shown here is derived from an EMBL/GenBank/DDBJ whole genome shotgun (WGS) entry which is preliminary data.</text>
</comment>
<keyword evidence="3" id="KW-1185">Reference proteome</keyword>
<dbReference type="CDD" id="cd04301">
    <property type="entry name" value="NAT_SF"/>
    <property type="match status" value="1"/>
</dbReference>
<dbReference type="InterPro" id="IPR000182">
    <property type="entry name" value="GNAT_dom"/>
</dbReference>
<dbReference type="RefSeq" id="WP_107241743.1">
    <property type="nucleotide sequence ID" value="NZ_PYMJ01000004.1"/>
</dbReference>
<name>A0A2T3JM70_9GAMM</name>
<reference evidence="2 3" key="1">
    <citation type="submission" date="2018-01" db="EMBL/GenBank/DDBJ databases">
        <title>Whole genome sequencing of Histamine producing bacteria.</title>
        <authorList>
            <person name="Butler K."/>
        </authorList>
    </citation>
    <scope>NUCLEOTIDE SEQUENCE [LARGE SCALE GENOMIC DNA]</scope>
    <source>
        <strain evidence="2 3">JCM 12947</strain>
    </source>
</reference>
<evidence type="ECO:0000259" key="1">
    <source>
        <dbReference type="PROSITE" id="PS51186"/>
    </source>
</evidence>